<keyword evidence="5" id="KW-1185">Reference proteome</keyword>
<name>A0ABS9L0X0_9BACT</name>
<dbReference type="PANTHER" id="PTHR46401">
    <property type="entry name" value="GLYCOSYLTRANSFERASE WBBK-RELATED"/>
    <property type="match status" value="1"/>
</dbReference>
<sequence length="354" mass="40722">MNEVILDCDLMRHPNSGLYYYCLNLGNHLQANLTDGNQIKVRHYVPRSVAGAFQNNHHNIVERRLHKYYRPFLNQCRVWHAPFQSGRILPDKRKYPNTKVVLTIHDLNPLHEGKPLKEQKKSLAHTQALIDKSDAIVCISEFAKSDVMKHCDVGNKPVYVIHNGTHKVLESSVPMGSFRPSRPFMFGMGYVNRKKNYHVLLSLVKDAEMDLVVAGRLDEGDYVESIRREALAMGIDDRVHLPGLISEAEKGWYLRNCSAFVHPSLAEGFGLPVVEAMQFGKPLFLSNRTSLPEIGGDLAFYFNSFEKENMRKTFHEGMQRFQRENMSGALINRSKIFDWQKNTKKYIEVYQTLL</sequence>
<protein>
    <submittedName>
        <fullName evidence="4">Glycosyltransferase family 4 protein</fullName>
    </submittedName>
</protein>
<keyword evidence="1" id="KW-0808">Transferase</keyword>
<dbReference type="InterPro" id="IPR028098">
    <property type="entry name" value="Glyco_trans_4-like_N"/>
</dbReference>
<gene>
    <name evidence="4" type="ORF">LZZ85_27640</name>
</gene>
<evidence type="ECO:0000259" key="3">
    <source>
        <dbReference type="Pfam" id="PF13439"/>
    </source>
</evidence>
<dbReference type="Proteomes" id="UP001165367">
    <property type="component" value="Unassembled WGS sequence"/>
</dbReference>
<evidence type="ECO:0000313" key="4">
    <source>
        <dbReference type="EMBL" id="MCG2618107.1"/>
    </source>
</evidence>
<comment type="caution">
    <text evidence="4">The sequence shown here is derived from an EMBL/GenBank/DDBJ whole genome shotgun (WGS) entry which is preliminary data.</text>
</comment>
<evidence type="ECO:0000313" key="5">
    <source>
        <dbReference type="Proteomes" id="UP001165367"/>
    </source>
</evidence>
<dbReference type="Pfam" id="PF13439">
    <property type="entry name" value="Glyco_transf_4"/>
    <property type="match status" value="1"/>
</dbReference>
<feature type="domain" description="Glycosyltransferase subfamily 4-like N-terminal" evidence="3">
    <location>
        <begin position="78"/>
        <end position="164"/>
    </location>
</feature>
<dbReference type="InterPro" id="IPR001296">
    <property type="entry name" value="Glyco_trans_1"/>
</dbReference>
<organism evidence="4 5">
    <name type="scientific">Terrimonas ginsenosidimutans</name>
    <dbReference type="NCBI Taxonomy" id="2908004"/>
    <lineage>
        <taxon>Bacteria</taxon>
        <taxon>Pseudomonadati</taxon>
        <taxon>Bacteroidota</taxon>
        <taxon>Chitinophagia</taxon>
        <taxon>Chitinophagales</taxon>
        <taxon>Chitinophagaceae</taxon>
        <taxon>Terrimonas</taxon>
    </lineage>
</organism>
<proteinExistence type="predicted"/>
<feature type="domain" description="Glycosyl transferase family 1" evidence="2">
    <location>
        <begin position="182"/>
        <end position="297"/>
    </location>
</feature>
<dbReference type="RefSeq" id="WP_237877254.1">
    <property type="nucleotide sequence ID" value="NZ_JAKLTR010000033.1"/>
</dbReference>
<evidence type="ECO:0000259" key="2">
    <source>
        <dbReference type="Pfam" id="PF00534"/>
    </source>
</evidence>
<dbReference type="CDD" id="cd03809">
    <property type="entry name" value="GT4_MtfB-like"/>
    <property type="match status" value="1"/>
</dbReference>
<reference evidence="4" key="1">
    <citation type="submission" date="2022-01" db="EMBL/GenBank/DDBJ databases">
        <authorList>
            <person name="Jo J.-H."/>
            <person name="Im W.-T."/>
        </authorList>
    </citation>
    <scope>NUCLEOTIDE SEQUENCE</scope>
    <source>
        <strain evidence="4">NA20</strain>
    </source>
</reference>
<evidence type="ECO:0000256" key="1">
    <source>
        <dbReference type="ARBA" id="ARBA00022679"/>
    </source>
</evidence>
<accession>A0ABS9L0X0</accession>
<dbReference type="Gene3D" id="3.40.50.2000">
    <property type="entry name" value="Glycogen Phosphorylase B"/>
    <property type="match status" value="2"/>
</dbReference>
<dbReference type="SUPFAM" id="SSF53756">
    <property type="entry name" value="UDP-Glycosyltransferase/glycogen phosphorylase"/>
    <property type="match status" value="1"/>
</dbReference>
<dbReference type="PANTHER" id="PTHR46401:SF2">
    <property type="entry name" value="GLYCOSYLTRANSFERASE WBBK-RELATED"/>
    <property type="match status" value="1"/>
</dbReference>
<dbReference type="EMBL" id="JAKLTR010000033">
    <property type="protein sequence ID" value="MCG2618107.1"/>
    <property type="molecule type" value="Genomic_DNA"/>
</dbReference>
<dbReference type="Pfam" id="PF00534">
    <property type="entry name" value="Glycos_transf_1"/>
    <property type="match status" value="1"/>
</dbReference>